<organism evidence="1 2">
    <name type="scientific">Byssothecium circinans</name>
    <dbReference type="NCBI Taxonomy" id="147558"/>
    <lineage>
        <taxon>Eukaryota</taxon>
        <taxon>Fungi</taxon>
        <taxon>Dikarya</taxon>
        <taxon>Ascomycota</taxon>
        <taxon>Pezizomycotina</taxon>
        <taxon>Dothideomycetes</taxon>
        <taxon>Pleosporomycetidae</taxon>
        <taxon>Pleosporales</taxon>
        <taxon>Massarineae</taxon>
        <taxon>Massarinaceae</taxon>
        <taxon>Byssothecium</taxon>
    </lineage>
</organism>
<sequence>MFGRSSSTTVTILLSSHCWRTLLNLVADQARQHQHQQHQQRRRLALQAVFIGLCRRLTAPSATPSYIAEPHFLQSYFSDRETILSTGFVEFYLPVFFCHGLRTVQITGESSFILPAPVDILGAHTQPPTSSLASPVLQRFSKHLGISHQQITEPMTHLYLSLAKT</sequence>
<reference evidence="1" key="1">
    <citation type="journal article" date="2020" name="Stud. Mycol.">
        <title>101 Dothideomycetes genomes: a test case for predicting lifestyles and emergence of pathogens.</title>
        <authorList>
            <person name="Haridas S."/>
            <person name="Albert R."/>
            <person name="Binder M."/>
            <person name="Bloem J."/>
            <person name="Labutti K."/>
            <person name="Salamov A."/>
            <person name="Andreopoulos B."/>
            <person name="Baker S."/>
            <person name="Barry K."/>
            <person name="Bills G."/>
            <person name="Bluhm B."/>
            <person name="Cannon C."/>
            <person name="Castanera R."/>
            <person name="Culley D."/>
            <person name="Daum C."/>
            <person name="Ezra D."/>
            <person name="Gonzalez J."/>
            <person name="Henrissat B."/>
            <person name="Kuo A."/>
            <person name="Liang C."/>
            <person name="Lipzen A."/>
            <person name="Lutzoni F."/>
            <person name="Magnuson J."/>
            <person name="Mondo S."/>
            <person name="Nolan M."/>
            <person name="Ohm R."/>
            <person name="Pangilinan J."/>
            <person name="Park H.-J."/>
            <person name="Ramirez L."/>
            <person name="Alfaro M."/>
            <person name="Sun H."/>
            <person name="Tritt A."/>
            <person name="Yoshinaga Y."/>
            <person name="Zwiers L.-H."/>
            <person name="Turgeon B."/>
            <person name="Goodwin S."/>
            <person name="Spatafora J."/>
            <person name="Crous P."/>
            <person name="Grigoriev I."/>
        </authorList>
    </citation>
    <scope>NUCLEOTIDE SEQUENCE</scope>
    <source>
        <strain evidence="1">CBS 675.92</strain>
    </source>
</reference>
<proteinExistence type="predicted"/>
<gene>
    <name evidence="1" type="ORF">CC80DRAFT_69423</name>
</gene>
<evidence type="ECO:0000313" key="1">
    <source>
        <dbReference type="EMBL" id="KAF1956117.1"/>
    </source>
</evidence>
<dbReference type="Proteomes" id="UP000800035">
    <property type="component" value="Unassembled WGS sequence"/>
</dbReference>
<dbReference type="AlphaFoldDB" id="A0A6A5U4R8"/>
<accession>A0A6A5U4R8</accession>
<evidence type="ECO:0000313" key="2">
    <source>
        <dbReference type="Proteomes" id="UP000800035"/>
    </source>
</evidence>
<protein>
    <submittedName>
        <fullName evidence="1">Uncharacterized protein</fullName>
    </submittedName>
</protein>
<keyword evidence="2" id="KW-1185">Reference proteome</keyword>
<dbReference type="EMBL" id="ML976992">
    <property type="protein sequence ID" value="KAF1956117.1"/>
    <property type="molecule type" value="Genomic_DNA"/>
</dbReference>
<name>A0A6A5U4R8_9PLEO</name>